<dbReference type="PROSITE" id="PS51782">
    <property type="entry name" value="LYSM"/>
    <property type="match status" value="1"/>
</dbReference>
<dbReference type="SMART" id="SM00028">
    <property type="entry name" value="TPR"/>
    <property type="match status" value="3"/>
</dbReference>
<keyword evidence="7" id="KW-1185">Reference proteome</keyword>
<evidence type="ECO:0000256" key="2">
    <source>
        <dbReference type="ARBA" id="ARBA00022803"/>
    </source>
</evidence>
<dbReference type="OrthoDB" id="5947215at2"/>
<dbReference type="RefSeq" id="WP_012823057.1">
    <property type="nucleotide sequence ID" value="NC_013422.1"/>
</dbReference>
<proteinExistence type="predicted"/>
<dbReference type="Pfam" id="PF07719">
    <property type="entry name" value="TPR_2"/>
    <property type="match status" value="1"/>
</dbReference>
<feature type="repeat" description="TPR" evidence="3">
    <location>
        <begin position="297"/>
        <end position="330"/>
    </location>
</feature>
<keyword evidence="2 3" id="KW-0802">TPR repeat</keyword>
<evidence type="ECO:0000256" key="1">
    <source>
        <dbReference type="ARBA" id="ARBA00022737"/>
    </source>
</evidence>
<dbReference type="Gene3D" id="3.10.350.10">
    <property type="entry name" value="LysM domain"/>
    <property type="match status" value="1"/>
</dbReference>
<name>D0KWM4_HALNC</name>
<feature type="region of interest" description="Disordered" evidence="4">
    <location>
        <begin position="178"/>
        <end position="227"/>
    </location>
</feature>
<feature type="compositionally biased region" description="Low complexity" evidence="4">
    <location>
        <begin position="43"/>
        <end position="56"/>
    </location>
</feature>
<feature type="compositionally biased region" description="Low complexity" evidence="4">
    <location>
        <begin position="203"/>
        <end position="215"/>
    </location>
</feature>
<reference evidence="6 7" key="1">
    <citation type="submission" date="2009-10" db="EMBL/GenBank/DDBJ databases">
        <title>Complete sequence of Halothiobacillus neapolitanus c2.</title>
        <authorList>
            <consortium name="US DOE Joint Genome Institute"/>
            <person name="Lucas S."/>
            <person name="Copeland A."/>
            <person name="Lapidus A."/>
            <person name="Glavina del Rio T."/>
            <person name="Tice H."/>
            <person name="Bruce D."/>
            <person name="Goodwin L."/>
            <person name="Pitluck S."/>
            <person name="Davenport K."/>
            <person name="Brettin T."/>
            <person name="Detter J.C."/>
            <person name="Han C."/>
            <person name="Tapia R."/>
            <person name="Larimer F."/>
            <person name="Land M."/>
            <person name="Hauser L."/>
            <person name="Kyrpides N."/>
            <person name="Mikhailova N."/>
            <person name="Kerfeld C."/>
            <person name="Cannon G."/>
            <person name="Heinhort S."/>
        </authorList>
    </citation>
    <scope>NUCLEOTIDE SEQUENCE [LARGE SCALE GENOMIC DNA]</scope>
    <source>
        <strain evidence="7">ATCC 23641 / c2</strain>
    </source>
</reference>
<dbReference type="InterPro" id="IPR018392">
    <property type="entry name" value="LysM"/>
</dbReference>
<dbReference type="InterPro" id="IPR019734">
    <property type="entry name" value="TPR_rpt"/>
</dbReference>
<dbReference type="SMART" id="SM00257">
    <property type="entry name" value="LysM"/>
    <property type="match status" value="1"/>
</dbReference>
<dbReference type="PROSITE" id="PS50005">
    <property type="entry name" value="TPR"/>
    <property type="match status" value="2"/>
</dbReference>
<dbReference type="Gene3D" id="1.25.40.10">
    <property type="entry name" value="Tetratricopeptide repeat domain"/>
    <property type="match status" value="1"/>
</dbReference>
<feature type="domain" description="LysM" evidence="5">
    <location>
        <begin position="125"/>
        <end position="172"/>
    </location>
</feature>
<dbReference type="AlphaFoldDB" id="D0KWM4"/>
<dbReference type="InterPro" id="IPR036779">
    <property type="entry name" value="LysM_dom_sf"/>
</dbReference>
<sequence>MRASMVFSFRTMLLVTLLTLGAVSISGCAQVQDFGKMLKNAQTSSATPSSASDAATGVGQKKSADKPAPSLSLKQIMYLIENGEHAQARAALETFLKNDPKNPMARNLQKQLTIDPAKALGPAVSTYTVQPGDTLGGLAAKFLGNPMDFVILGRYNDIKRGRDLQVGQTIKIPSKKKLKALPDEPQTIKANEPTAETPAVIPATSEGAESSTSTEKPALPASESQTVNSTVVKSNTLVKPISPAEEAKALAAQQAGLAAMQKNQLEEAAKDFSRALAIDPSLELAKTRAAQVQQKRVQQYHEAALVAYRKQHLDEAIALWDKALALDPNYEPALGYRARAQELKRRLGQLNQQ</sequence>
<dbReference type="Pfam" id="PF01476">
    <property type="entry name" value="LysM"/>
    <property type="match status" value="1"/>
</dbReference>
<feature type="repeat" description="TPR" evidence="3">
    <location>
        <begin position="249"/>
        <end position="282"/>
    </location>
</feature>
<dbReference type="CDD" id="cd00118">
    <property type="entry name" value="LysM"/>
    <property type="match status" value="1"/>
</dbReference>
<gene>
    <name evidence="6" type="ordered locus">Hneap_0157</name>
</gene>
<organism evidence="6 7">
    <name type="scientific">Halothiobacillus neapolitanus (strain ATCC 23641 / DSM 15147 / CIP 104769 / NCIMB 8539 / c2)</name>
    <name type="common">Thiobacillus neapolitanus</name>
    <dbReference type="NCBI Taxonomy" id="555778"/>
    <lineage>
        <taxon>Bacteria</taxon>
        <taxon>Pseudomonadati</taxon>
        <taxon>Pseudomonadota</taxon>
        <taxon>Gammaproteobacteria</taxon>
        <taxon>Chromatiales</taxon>
        <taxon>Halothiobacillaceae</taxon>
        <taxon>Halothiobacillus</taxon>
    </lineage>
</organism>
<evidence type="ECO:0000259" key="5">
    <source>
        <dbReference type="PROSITE" id="PS51782"/>
    </source>
</evidence>
<dbReference type="eggNOG" id="COG0457">
    <property type="taxonomic scope" value="Bacteria"/>
</dbReference>
<evidence type="ECO:0000313" key="7">
    <source>
        <dbReference type="Proteomes" id="UP000009102"/>
    </source>
</evidence>
<evidence type="ECO:0000256" key="3">
    <source>
        <dbReference type="PROSITE-ProRule" id="PRU00339"/>
    </source>
</evidence>
<evidence type="ECO:0000256" key="4">
    <source>
        <dbReference type="SAM" id="MobiDB-lite"/>
    </source>
</evidence>
<dbReference type="KEGG" id="hna:Hneap_0157"/>
<protein>
    <submittedName>
        <fullName evidence="6">Peptidoglycan-binding lysin domain protein</fullName>
    </submittedName>
</protein>
<dbReference type="PROSITE" id="PS51257">
    <property type="entry name" value="PROKAR_LIPOPROTEIN"/>
    <property type="match status" value="1"/>
</dbReference>
<accession>D0KWM4</accession>
<dbReference type="EMBL" id="CP001801">
    <property type="protein sequence ID" value="ACX95021.1"/>
    <property type="molecule type" value="Genomic_DNA"/>
</dbReference>
<dbReference type="eggNOG" id="COG1652">
    <property type="taxonomic scope" value="Bacteria"/>
</dbReference>
<dbReference type="InterPro" id="IPR013105">
    <property type="entry name" value="TPR_2"/>
</dbReference>
<feature type="region of interest" description="Disordered" evidence="4">
    <location>
        <begin position="43"/>
        <end position="67"/>
    </location>
</feature>
<dbReference type="Proteomes" id="UP000009102">
    <property type="component" value="Chromosome"/>
</dbReference>
<keyword evidence="1" id="KW-0677">Repeat</keyword>
<evidence type="ECO:0000313" key="6">
    <source>
        <dbReference type="EMBL" id="ACX95021.1"/>
    </source>
</evidence>
<dbReference type="InterPro" id="IPR011990">
    <property type="entry name" value="TPR-like_helical_dom_sf"/>
</dbReference>
<dbReference type="HOGENOM" id="CLU_070514_0_0_6"/>
<dbReference type="SUPFAM" id="SSF54106">
    <property type="entry name" value="LysM domain"/>
    <property type="match status" value="1"/>
</dbReference>
<dbReference type="Pfam" id="PF13432">
    <property type="entry name" value="TPR_16"/>
    <property type="match status" value="1"/>
</dbReference>
<dbReference type="Pfam" id="PF13181">
    <property type="entry name" value="TPR_8"/>
    <property type="match status" value="1"/>
</dbReference>
<dbReference type="SUPFAM" id="SSF48452">
    <property type="entry name" value="TPR-like"/>
    <property type="match status" value="1"/>
</dbReference>